<proteinExistence type="predicted"/>
<evidence type="ECO:0000256" key="2">
    <source>
        <dbReference type="ARBA" id="ARBA00023125"/>
    </source>
</evidence>
<name>A0ABS5KSK4_9ACTN</name>
<dbReference type="PANTHER" id="PTHR33204">
    <property type="entry name" value="TRANSCRIPTIONAL REGULATOR, MARR FAMILY"/>
    <property type="match status" value="1"/>
</dbReference>
<dbReference type="InterPro" id="IPR002577">
    <property type="entry name" value="HTH_HxlR"/>
</dbReference>
<comment type="caution">
    <text evidence="5">The sequence shown here is derived from an EMBL/GenBank/DDBJ whole genome shotgun (WGS) entry which is preliminary data.</text>
</comment>
<keyword evidence="3" id="KW-0804">Transcription</keyword>
<keyword evidence="6" id="KW-1185">Reference proteome</keyword>
<organism evidence="5 6">
    <name type="scientific">Catenulispora pinistramenti</name>
    <dbReference type="NCBI Taxonomy" id="2705254"/>
    <lineage>
        <taxon>Bacteria</taxon>
        <taxon>Bacillati</taxon>
        <taxon>Actinomycetota</taxon>
        <taxon>Actinomycetes</taxon>
        <taxon>Catenulisporales</taxon>
        <taxon>Catenulisporaceae</taxon>
        <taxon>Catenulispora</taxon>
    </lineage>
</organism>
<dbReference type="Proteomes" id="UP000730482">
    <property type="component" value="Unassembled WGS sequence"/>
</dbReference>
<evidence type="ECO:0000256" key="1">
    <source>
        <dbReference type="ARBA" id="ARBA00023015"/>
    </source>
</evidence>
<dbReference type="RefSeq" id="WP_212010605.1">
    <property type="nucleotide sequence ID" value="NZ_JAAFYZ010000062.1"/>
</dbReference>
<keyword evidence="2" id="KW-0238">DNA-binding</keyword>
<dbReference type="Pfam" id="PF01638">
    <property type="entry name" value="HxlR"/>
    <property type="match status" value="1"/>
</dbReference>
<evidence type="ECO:0000259" key="4">
    <source>
        <dbReference type="PROSITE" id="PS51118"/>
    </source>
</evidence>
<gene>
    <name evidence="5" type="ORF">KGQ19_19360</name>
</gene>
<protein>
    <submittedName>
        <fullName evidence="5">Helix-turn-helix transcriptional regulator</fullName>
    </submittedName>
</protein>
<evidence type="ECO:0000313" key="6">
    <source>
        <dbReference type="Proteomes" id="UP000730482"/>
    </source>
</evidence>
<evidence type="ECO:0000256" key="3">
    <source>
        <dbReference type="ARBA" id="ARBA00023163"/>
    </source>
</evidence>
<dbReference type="InterPro" id="IPR036390">
    <property type="entry name" value="WH_DNA-bd_sf"/>
</dbReference>
<keyword evidence="1" id="KW-0805">Transcription regulation</keyword>
<sequence>MAAFDLFGRRWILRILWELRDEPLGFRPLQQRCDGMSSSVLQQRLTELQESLLVERDESGAYRLTQLGADARHEMRGLMRWSERWAAELETGAAVQVADRPS</sequence>
<dbReference type="EMBL" id="JAAFYZ010000062">
    <property type="protein sequence ID" value="MBS2549028.1"/>
    <property type="molecule type" value="Genomic_DNA"/>
</dbReference>
<evidence type="ECO:0000313" key="5">
    <source>
        <dbReference type="EMBL" id="MBS2549028.1"/>
    </source>
</evidence>
<dbReference type="InterPro" id="IPR036388">
    <property type="entry name" value="WH-like_DNA-bd_sf"/>
</dbReference>
<dbReference type="SUPFAM" id="SSF46785">
    <property type="entry name" value="Winged helix' DNA-binding domain"/>
    <property type="match status" value="1"/>
</dbReference>
<feature type="domain" description="HTH hxlR-type" evidence="4">
    <location>
        <begin position="1"/>
        <end position="90"/>
    </location>
</feature>
<dbReference type="PROSITE" id="PS51118">
    <property type="entry name" value="HTH_HXLR"/>
    <property type="match status" value="1"/>
</dbReference>
<accession>A0ABS5KSK4</accession>
<dbReference type="Gene3D" id="1.10.10.10">
    <property type="entry name" value="Winged helix-like DNA-binding domain superfamily/Winged helix DNA-binding domain"/>
    <property type="match status" value="1"/>
</dbReference>
<reference evidence="5 6" key="1">
    <citation type="submission" date="2020-02" db="EMBL/GenBank/DDBJ databases">
        <title>Acidophilic actinobacteria isolated from forest soil.</title>
        <authorList>
            <person name="Golinska P."/>
        </authorList>
    </citation>
    <scope>NUCLEOTIDE SEQUENCE [LARGE SCALE GENOMIC DNA]</scope>
    <source>
        <strain evidence="5 6">NL8</strain>
    </source>
</reference>
<dbReference type="PANTHER" id="PTHR33204:SF37">
    <property type="entry name" value="HTH-TYPE TRANSCRIPTIONAL REGULATOR YODB"/>
    <property type="match status" value="1"/>
</dbReference>